<sequence length="61" mass="7048">MDWQQRIKGEVEGVDGVGQIGQQQGFTSRQNKGTPQNKIHFLHVTEHPEQHMKKHPLSLYI</sequence>
<dbReference type="AlphaFoldDB" id="A0A1V3GAA1"/>
<proteinExistence type="predicted"/>
<dbReference type="EMBL" id="MQMF01000002">
    <property type="protein sequence ID" value="OOE12916.1"/>
    <property type="molecule type" value="Genomic_DNA"/>
</dbReference>
<evidence type="ECO:0000313" key="2">
    <source>
        <dbReference type="EMBL" id="OOE12916.1"/>
    </source>
</evidence>
<organism evidence="2 3">
    <name type="scientific">Fictibacillus arsenicus</name>
    <dbReference type="NCBI Taxonomy" id="255247"/>
    <lineage>
        <taxon>Bacteria</taxon>
        <taxon>Bacillati</taxon>
        <taxon>Bacillota</taxon>
        <taxon>Bacilli</taxon>
        <taxon>Bacillales</taxon>
        <taxon>Fictibacillaceae</taxon>
        <taxon>Fictibacillus</taxon>
    </lineage>
</organism>
<accession>A0A1V3GAA1</accession>
<evidence type="ECO:0000256" key="1">
    <source>
        <dbReference type="SAM" id="MobiDB-lite"/>
    </source>
</evidence>
<feature type="compositionally biased region" description="Polar residues" evidence="1">
    <location>
        <begin position="26"/>
        <end position="35"/>
    </location>
</feature>
<reference evidence="2 3" key="1">
    <citation type="submission" date="2016-11" db="EMBL/GenBank/DDBJ databases">
        <authorList>
            <person name="Jaros S."/>
            <person name="Januszkiewicz K."/>
            <person name="Wedrychowicz H."/>
        </authorList>
    </citation>
    <scope>NUCLEOTIDE SEQUENCE [LARGE SCALE GENOMIC DNA]</scope>
    <source>
        <strain evidence="2 3">Con a/3</strain>
    </source>
</reference>
<gene>
    <name evidence="2" type="ORF">UN64_12805</name>
</gene>
<evidence type="ECO:0000313" key="3">
    <source>
        <dbReference type="Proteomes" id="UP000188597"/>
    </source>
</evidence>
<comment type="caution">
    <text evidence="2">The sequence shown here is derived from an EMBL/GenBank/DDBJ whole genome shotgun (WGS) entry which is preliminary data.</text>
</comment>
<feature type="region of interest" description="Disordered" evidence="1">
    <location>
        <begin position="12"/>
        <end position="35"/>
    </location>
</feature>
<name>A0A1V3GAA1_9BACL</name>
<dbReference type="Proteomes" id="UP000188597">
    <property type="component" value="Unassembled WGS sequence"/>
</dbReference>
<protein>
    <submittedName>
        <fullName evidence="2">Uncharacterized protein</fullName>
    </submittedName>
</protein>